<evidence type="ECO:0000256" key="5">
    <source>
        <dbReference type="ARBA" id="ARBA00022777"/>
    </source>
</evidence>
<dbReference type="InterPro" id="IPR011990">
    <property type="entry name" value="TPR-like_helical_dom_sf"/>
</dbReference>
<dbReference type="PROSITE" id="PS00108">
    <property type="entry name" value="PROTEIN_KINASE_ST"/>
    <property type="match status" value="1"/>
</dbReference>
<sequence>MSQARRIGEQGRYELIEEIESGGMGTVWRGYDAVLDREIAVKLIRPDVVATPAQAEEFARRFEREARVTARIGHHGVPQVFDAVLDETSYDRLYLVMEYVRGISLRRVLTGTEDGAAARLPVSWAASIAAQICTVLSYAHAIPVVHRDLKPDNVLIAADGTVKVLDFGIAKLLHTDVTRLTATGNRIGTSRYMPPEQIDGAQITPLSDLYALGCVLHELLAGGPVFSGDNDYQLLHQHMDVPPKPLRTLRPEVPEDLEALALDLLAKVPEQRPVDAYAVYERLSPHLPQPGSAAEPVAPTPGGSPSEVPEVPDPTVVYRQPNAPLRRTTTPALSPEPTAPVPVPARVDTALRDSIRDAYARSADLAESGRFAQAADALKAVIATAATTLGAHNPRVLGLRRQRAAVLMAGEDFRRALPEFDALAAVYARTSGPSSESTLECRRHAAHCRANLGQATAALQEFQEVLEVVSDAAGDASETALDLRRSIGLLLFSEGRRTEAEGVLDALHEDMCVLLGEDDEETREIADLLARLRGPEGPRPY</sequence>
<dbReference type="RefSeq" id="WP_388112158.1">
    <property type="nucleotide sequence ID" value="NZ_JBIAHM010000013.1"/>
</dbReference>
<keyword evidence="3" id="KW-0808">Transferase</keyword>
<evidence type="ECO:0000256" key="3">
    <source>
        <dbReference type="ARBA" id="ARBA00022679"/>
    </source>
</evidence>
<keyword evidence="4" id="KW-0547">Nucleotide-binding</keyword>
<gene>
    <name evidence="9" type="ORF">ACFYNQ_33705</name>
</gene>
<dbReference type="InterPro" id="IPR000719">
    <property type="entry name" value="Prot_kinase_dom"/>
</dbReference>
<protein>
    <recommendedName>
        <fullName evidence="1">non-specific serine/threonine protein kinase</fullName>
        <ecNumber evidence="1">2.7.11.1</ecNumber>
    </recommendedName>
</protein>
<keyword evidence="10" id="KW-1185">Reference proteome</keyword>
<dbReference type="InterPro" id="IPR008271">
    <property type="entry name" value="Ser/Thr_kinase_AS"/>
</dbReference>
<dbReference type="Gene3D" id="1.25.40.10">
    <property type="entry name" value="Tetratricopeptide repeat domain"/>
    <property type="match status" value="1"/>
</dbReference>
<accession>A0ABW6MDC0</accession>
<keyword evidence="2" id="KW-0723">Serine/threonine-protein kinase</keyword>
<dbReference type="InterPro" id="IPR011009">
    <property type="entry name" value="Kinase-like_dom_sf"/>
</dbReference>
<proteinExistence type="predicted"/>
<name>A0ABW6MDC0_9ACTN</name>
<keyword evidence="5 9" id="KW-0418">Kinase</keyword>
<evidence type="ECO:0000256" key="2">
    <source>
        <dbReference type="ARBA" id="ARBA00022527"/>
    </source>
</evidence>
<dbReference type="GO" id="GO:0016301">
    <property type="term" value="F:kinase activity"/>
    <property type="evidence" value="ECO:0007669"/>
    <property type="project" value="UniProtKB-KW"/>
</dbReference>
<evidence type="ECO:0000259" key="8">
    <source>
        <dbReference type="PROSITE" id="PS50011"/>
    </source>
</evidence>
<dbReference type="Proteomes" id="UP001601303">
    <property type="component" value="Unassembled WGS sequence"/>
</dbReference>
<evidence type="ECO:0000256" key="7">
    <source>
        <dbReference type="SAM" id="MobiDB-lite"/>
    </source>
</evidence>
<dbReference type="PROSITE" id="PS50011">
    <property type="entry name" value="PROTEIN_KINASE_DOM"/>
    <property type="match status" value="1"/>
</dbReference>
<evidence type="ECO:0000313" key="9">
    <source>
        <dbReference type="EMBL" id="MFE9603507.1"/>
    </source>
</evidence>
<feature type="region of interest" description="Disordered" evidence="7">
    <location>
        <begin position="287"/>
        <end position="317"/>
    </location>
</feature>
<evidence type="ECO:0000256" key="6">
    <source>
        <dbReference type="ARBA" id="ARBA00022840"/>
    </source>
</evidence>
<dbReference type="SUPFAM" id="SSF48452">
    <property type="entry name" value="TPR-like"/>
    <property type="match status" value="1"/>
</dbReference>
<dbReference type="SUPFAM" id="SSF56112">
    <property type="entry name" value="Protein kinase-like (PK-like)"/>
    <property type="match status" value="1"/>
</dbReference>
<organism evidence="9 10">
    <name type="scientific">Streptomyces hokutonensis</name>
    <dbReference type="NCBI Taxonomy" id="1306990"/>
    <lineage>
        <taxon>Bacteria</taxon>
        <taxon>Bacillati</taxon>
        <taxon>Actinomycetota</taxon>
        <taxon>Actinomycetes</taxon>
        <taxon>Kitasatosporales</taxon>
        <taxon>Streptomycetaceae</taxon>
        <taxon>Streptomyces</taxon>
    </lineage>
</organism>
<dbReference type="PANTHER" id="PTHR43289:SF6">
    <property type="entry name" value="SERINE_THREONINE-PROTEIN KINASE NEKL-3"/>
    <property type="match status" value="1"/>
</dbReference>
<reference evidence="9 10" key="1">
    <citation type="submission" date="2024-10" db="EMBL/GenBank/DDBJ databases">
        <title>The Natural Products Discovery Center: Release of the First 8490 Sequenced Strains for Exploring Actinobacteria Biosynthetic Diversity.</title>
        <authorList>
            <person name="Kalkreuter E."/>
            <person name="Kautsar S.A."/>
            <person name="Yang D."/>
            <person name="Bader C.D."/>
            <person name="Teijaro C.N."/>
            <person name="Fluegel L."/>
            <person name="Davis C.M."/>
            <person name="Simpson J.R."/>
            <person name="Lauterbach L."/>
            <person name="Steele A.D."/>
            <person name="Gui C."/>
            <person name="Meng S."/>
            <person name="Li G."/>
            <person name="Viehrig K."/>
            <person name="Ye F."/>
            <person name="Su P."/>
            <person name="Kiefer A.F."/>
            <person name="Nichols A."/>
            <person name="Cepeda A.J."/>
            <person name="Yan W."/>
            <person name="Fan B."/>
            <person name="Jiang Y."/>
            <person name="Adhikari A."/>
            <person name="Zheng C.-J."/>
            <person name="Schuster L."/>
            <person name="Cowan T.M."/>
            <person name="Smanski M.J."/>
            <person name="Chevrette M.G."/>
            <person name="De Carvalho L.P.S."/>
            <person name="Shen B."/>
        </authorList>
    </citation>
    <scope>NUCLEOTIDE SEQUENCE [LARGE SCALE GENOMIC DNA]</scope>
    <source>
        <strain evidence="9 10">NPDC006488</strain>
    </source>
</reference>
<evidence type="ECO:0000256" key="1">
    <source>
        <dbReference type="ARBA" id="ARBA00012513"/>
    </source>
</evidence>
<dbReference type="Gene3D" id="3.30.200.20">
    <property type="entry name" value="Phosphorylase Kinase, domain 1"/>
    <property type="match status" value="1"/>
</dbReference>
<keyword evidence="6" id="KW-0067">ATP-binding</keyword>
<dbReference type="EC" id="2.7.11.1" evidence="1"/>
<dbReference type="Pfam" id="PF00069">
    <property type="entry name" value="Pkinase"/>
    <property type="match status" value="1"/>
</dbReference>
<dbReference type="CDD" id="cd14014">
    <property type="entry name" value="STKc_PknB_like"/>
    <property type="match status" value="1"/>
</dbReference>
<dbReference type="PANTHER" id="PTHR43289">
    <property type="entry name" value="MITOGEN-ACTIVATED PROTEIN KINASE KINASE KINASE 20-RELATED"/>
    <property type="match status" value="1"/>
</dbReference>
<comment type="caution">
    <text evidence="9">The sequence shown here is derived from an EMBL/GenBank/DDBJ whole genome shotgun (WGS) entry which is preliminary data.</text>
</comment>
<feature type="domain" description="Protein kinase" evidence="8">
    <location>
        <begin position="13"/>
        <end position="287"/>
    </location>
</feature>
<dbReference type="SMART" id="SM00220">
    <property type="entry name" value="S_TKc"/>
    <property type="match status" value="1"/>
</dbReference>
<dbReference type="Gene3D" id="1.10.510.10">
    <property type="entry name" value="Transferase(Phosphotransferase) domain 1"/>
    <property type="match status" value="1"/>
</dbReference>
<evidence type="ECO:0000256" key="4">
    <source>
        <dbReference type="ARBA" id="ARBA00022741"/>
    </source>
</evidence>
<dbReference type="EMBL" id="JBIAHM010000013">
    <property type="protein sequence ID" value="MFE9603507.1"/>
    <property type="molecule type" value="Genomic_DNA"/>
</dbReference>
<evidence type="ECO:0000313" key="10">
    <source>
        <dbReference type="Proteomes" id="UP001601303"/>
    </source>
</evidence>